<dbReference type="EMBL" id="LAZR01070326">
    <property type="protein sequence ID" value="KKK42442.1"/>
    <property type="molecule type" value="Genomic_DNA"/>
</dbReference>
<dbReference type="AlphaFoldDB" id="A0A0F8VDK8"/>
<sequence length="138" mass="15846">MVTQKIPTALSRIGRTYGKAPFLKTIITQEDLVGIVHYVDNDMSVSEEDQRIWKQKMGIQMDNPLQGVVLKQMIAFLRNIHLDNPLQGAVLTPPEIAVLRNQVYFFIYKQSTVVLQTVSRIRLIEMFFANVRLGAYLH</sequence>
<gene>
    <name evidence="1" type="ORF">LCGC14_1831820</name>
</gene>
<protein>
    <submittedName>
        <fullName evidence="1">Uncharacterized protein</fullName>
    </submittedName>
</protein>
<comment type="caution">
    <text evidence="1">The sequence shown here is derived from an EMBL/GenBank/DDBJ whole genome shotgun (WGS) entry which is preliminary data.</text>
</comment>
<name>A0A0F8VDK8_9ZZZZ</name>
<organism evidence="1">
    <name type="scientific">marine sediment metagenome</name>
    <dbReference type="NCBI Taxonomy" id="412755"/>
    <lineage>
        <taxon>unclassified sequences</taxon>
        <taxon>metagenomes</taxon>
        <taxon>ecological metagenomes</taxon>
    </lineage>
</organism>
<proteinExistence type="predicted"/>
<evidence type="ECO:0000313" key="1">
    <source>
        <dbReference type="EMBL" id="KKK42442.1"/>
    </source>
</evidence>
<accession>A0A0F8VDK8</accession>
<reference evidence="1" key="1">
    <citation type="journal article" date="2015" name="Nature">
        <title>Complex archaea that bridge the gap between prokaryotes and eukaryotes.</title>
        <authorList>
            <person name="Spang A."/>
            <person name="Saw J.H."/>
            <person name="Jorgensen S.L."/>
            <person name="Zaremba-Niedzwiedzka K."/>
            <person name="Martijn J."/>
            <person name="Lind A.E."/>
            <person name="van Eijk R."/>
            <person name="Schleper C."/>
            <person name="Guy L."/>
            <person name="Ettema T.J."/>
        </authorList>
    </citation>
    <scope>NUCLEOTIDE SEQUENCE</scope>
</reference>